<evidence type="ECO:0000313" key="1">
    <source>
        <dbReference type="EMBL" id="MFI9101239.1"/>
    </source>
</evidence>
<comment type="caution">
    <text evidence="1">The sequence shown here is derived from an EMBL/GenBank/DDBJ whole genome shotgun (WGS) entry which is preliminary data.</text>
</comment>
<organism evidence="1 2">
    <name type="scientific">Streptomyces fildesensis</name>
    <dbReference type="NCBI Taxonomy" id="375757"/>
    <lineage>
        <taxon>Bacteria</taxon>
        <taxon>Bacillati</taxon>
        <taxon>Actinomycetota</taxon>
        <taxon>Actinomycetes</taxon>
        <taxon>Kitasatosporales</taxon>
        <taxon>Streptomycetaceae</taxon>
        <taxon>Streptomyces</taxon>
    </lineage>
</organism>
<protein>
    <submittedName>
        <fullName evidence="1">AsnC family protein</fullName>
    </submittedName>
</protein>
<dbReference type="RefSeq" id="WP_399647501.1">
    <property type="nucleotide sequence ID" value="NZ_JBITYG010000003.1"/>
</dbReference>
<dbReference type="SUPFAM" id="SSF46894">
    <property type="entry name" value="C-terminal effector domain of the bipartite response regulators"/>
    <property type="match status" value="1"/>
</dbReference>
<reference evidence="1 2" key="1">
    <citation type="submission" date="2024-10" db="EMBL/GenBank/DDBJ databases">
        <title>The Natural Products Discovery Center: Release of the First 8490 Sequenced Strains for Exploring Actinobacteria Biosynthetic Diversity.</title>
        <authorList>
            <person name="Kalkreuter E."/>
            <person name="Kautsar S.A."/>
            <person name="Yang D."/>
            <person name="Bader C.D."/>
            <person name="Teijaro C.N."/>
            <person name="Fluegel L."/>
            <person name="Davis C.M."/>
            <person name="Simpson J.R."/>
            <person name="Lauterbach L."/>
            <person name="Steele A.D."/>
            <person name="Gui C."/>
            <person name="Meng S."/>
            <person name="Li G."/>
            <person name="Viehrig K."/>
            <person name="Ye F."/>
            <person name="Su P."/>
            <person name="Kiefer A.F."/>
            <person name="Nichols A."/>
            <person name="Cepeda A.J."/>
            <person name="Yan W."/>
            <person name="Fan B."/>
            <person name="Jiang Y."/>
            <person name="Adhikari A."/>
            <person name="Zheng C.-J."/>
            <person name="Schuster L."/>
            <person name="Cowan T.M."/>
            <person name="Smanski M.J."/>
            <person name="Chevrette M.G."/>
            <person name="De Carvalho L.P.S."/>
            <person name="Shen B."/>
        </authorList>
    </citation>
    <scope>NUCLEOTIDE SEQUENCE [LARGE SCALE GENOMIC DNA]</scope>
    <source>
        <strain evidence="1 2">NPDC053399</strain>
    </source>
</reference>
<keyword evidence="2" id="KW-1185">Reference proteome</keyword>
<dbReference type="InterPro" id="IPR016032">
    <property type="entry name" value="Sig_transdc_resp-reg_C-effctor"/>
</dbReference>
<evidence type="ECO:0000313" key="2">
    <source>
        <dbReference type="Proteomes" id="UP001614394"/>
    </source>
</evidence>
<sequence>MSVEPRVDELDMKILILMRDGYPDVAIGRKVSLSHRTVQRRICRMMDGFGIVGRFALGLRVAESQLLEENESLDTFA</sequence>
<gene>
    <name evidence="1" type="ORF">ACIGXA_12010</name>
</gene>
<dbReference type="EMBL" id="JBITYG010000003">
    <property type="protein sequence ID" value="MFI9101239.1"/>
    <property type="molecule type" value="Genomic_DNA"/>
</dbReference>
<proteinExistence type="predicted"/>
<accession>A0ABW8C485</accession>
<dbReference type="InterPro" id="IPR036388">
    <property type="entry name" value="WH-like_DNA-bd_sf"/>
</dbReference>
<dbReference type="Proteomes" id="UP001614394">
    <property type="component" value="Unassembled WGS sequence"/>
</dbReference>
<dbReference type="Gene3D" id="1.10.10.10">
    <property type="entry name" value="Winged helix-like DNA-binding domain superfamily/Winged helix DNA-binding domain"/>
    <property type="match status" value="1"/>
</dbReference>
<name>A0ABW8C485_9ACTN</name>